<dbReference type="SUPFAM" id="SSF51905">
    <property type="entry name" value="FAD/NAD(P)-binding domain"/>
    <property type="match status" value="1"/>
</dbReference>
<evidence type="ECO:0000256" key="1">
    <source>
        <dbReference type="ARBA" id="ARBA00023002"/>
    </source>
</evidence>
<name>A0A6N7QYC6_9GAMM</name>
<dbReference type="RefSeq" id="WP_153718717.1">
    <property type="nucleotide sequence ID" value="NZ_WJPP01000001.1"/>
</dbReference>
<evidence type="ECO:0000313" key="3">
    <source>
        <dbReference type="EMBL" id="MRH77684.1"/>
    </source>
</evidence>
<dbReference type="GO" id="GO:0016491">
    <property type="term" value="F:oxidoreductase activity"/>
    <property type="evidence" value="ECO:0007669"/>
    <property type="project" value="UniProtKB-KW"/>
</dbReference>
<accession>A0A6N7QYC6</accession>
<gene>
    <name evidence="3" type="ORF">GH984_03095</name>
</gene>
<organism evidence="3 4">
    <name type="scientific">Spiribacter salilacus</name>
    <dbReference type="NCBI Taxonomy" id="2664894"/>
    <lineage>
        <taxon>Bacteria</taxon>
        <taxon>Pseudomonadati</taxon>
        <taxon>Pseudomonadota</taxon>
        <taxon>Gammaproteobacteria</taxon>
        <taxon>Chromatiales</taxon>
        <taxon>Ectothiorhodospiraceae</taxon>
        <taxon>Spiribacter</taxon>
    </lineage>
</organism>
<evidence type="ECO:0000259" key="2">
    <source>
        <dbReference type="Pfam" id="PF07992"/>
    </source>
</evidence>
<keyword evidence="1" id="KW-0560">Oxidoreductase</keyword>
<dbReference type="Gene3D" id="3.50.50.60">
    <property type="entry name" value="FAD/NAD(P)-binding domain"/>
    <property type="match status" value="2"/>
</dbReference>
<dbReference type="PANTHER" id="PTHR42949">
    <property type="entry name" value="ANAEROBIC GLYCEROL-3-PHOSPHATE DEHYDROGENASE SUBUNIT B"/>
    <property type="match status" value="1"/>
</dbReference>
<feature type="domain" description="FAD/NAD(P)-binding" evidence="2">
    <location>
        <begin position="4"/>
        <end position="294"/>
    </location>
</feature>
<sequence length="407" mass="44111">MNKEVAIIGGGPSGLAAATTLKRLGVERVTLIEREAQAGGIPRHCGHPPFGMREFGRVLDGPRYARRLVERADKLGVDIRCSTSVVSLQPHGVLTLSDNNGQSHLKAERVVLATGVREGSRAARFIGGDRTRGIVSTGALQSLVYLEKMRPFKRPIIIGSELVSFSALLTCQHAGIKPCAIIEQNPRITARLFALGLPFVRGVSVMTHTEVVRILGDGRVTGVVVRNLNSGKEETIDADGVIVSGRFTPESTLARMGGLMLDPASGGAAVDQYGRTSDSRIFVAGNALRPVETAGWSWREGVKIGQLLAEDLLNEPADTLPECSIMVHEPIRYVVPQRIRLPLSKNNLGDVQLRVSRPVKGKLFVKINGKMIWSRRLHSLPERRITIPIKIFSVLDGGEAIEIGLSE</sequence>
<reference evidence="3 4" key="1">
    <citation type="submission" date="2019-11" db="EMBL/GenBank/DDBJ databases">
        <authorList>
            <person name="Zhang X.Y."/>
        </authorList>
    </citation>
    <scope>NUCLEOTIDE SEQUENCE [LARGE SCALE GENOMIC DNA]</scope>
    <source>
        <strain evidence="3 4">C176</strain>
    </source>
</reference>
<dbReference type="EMBL" id="WJPP01000001">
    <property type="protein sequence ID" value="MRH77684.1"/>
    <property type="molecule type" value="Genomic_DNA"/>
</dbReference>
<dbReference type="PRINTS" id="PR00469">
    <property type="entry name" value="PNDRDTASEII"/>
</dbReference>
<protein>
    <submittedName>
        <fullName evidence="3">NAD(P)-binding protein</fullName>
    </submittedName>
</protein>
<dbReference type="AlphaFoldDB" id="A0A6N7QYC6"/>
<comment type="caution">
    <text evidence="3">The sequence shown here is derived from an EMBL/GenBank/DDBJ whole genome shotgun (WGS) entry which is preliminary data.</text>
</comment>
<proteinExistence type="predicted"/>
<dbReference type="InterPro" id="IPR023753">
    <property type="entry name" value="FAD/NAD-binding_dom"/>
</dbReference>
<dbReference type="Pfam" id="PF07992">
    <property type="entry name" value="Pyr_redox_2"/>
    <property type="match status" value="1"/>
</dbReference>
<keyword evidence="4" id="KW-1185">Reference proteome</keyword>
<dbReference type="InterPro" id="IPR051691">
    <property type="entry name" value="Metab_Enz_Cyan_OpOx_G3PDH"/>
</dbReference>
<dbReference type="PANTHER" id="PTHR42949:SF3">
    <property type="entry name" value="ANAEROBIC GLYCEROL-3-PHOSPHATE DEHYDROGENASE SUBUNIT B"/>
    <property type="match status" value="1"/>
</dbReference>
<evidence type="ECO:0000313" key="4">
    <source>
        <dbReference type="Proteomes" id="UP000433788"/>
    </source>
</evidence>
<dbReference type="PRINTS" id="PR00368">
    <property type="entry name" value="FADPNR"/>
</dbReference>
<dbReference type="Proteomes" id="UP000433788">
    <property type="component" value="Unassembled WGS sequence"/>
</dbReference>
<dbReference type="InterPro" id="IPR036188">
    <property type="entry name" value="FAD/NAD-bd_sf"/>
</dbReference>